<gene>
    <name evidence="1" type="ORF">BKE38_11685</name>
</gene>
<reference evidence="1 2" key="1">
    <citation type="submission" date="2016-10" db="EMBL/GenBank/DDBJ databases">
        <title>Draft Genome sequence of Roseomonas sp. strain M3.</title>
        <authorList>
            <person name="Subhash Y."/>
            <person name="Lee S."/>
        </authorList>
    </citation>
    <scope>NUCLEOTIDE SEQUENCE [LARGE SCALE GENOMIC DNA]</scope>
    <source>
        <strain evidence="1 2">M3</strain>
    </source>
</reference>
<evidence type="ECO:0008006" key="3">
    <source>
        <dbReference type="Google" id="ProtNLM"/>
    </source>
</evidence>
<name>A0A1V2H288_9PROT</name>
<comment type="caution">
    <text evidence="1">The sequence shown here is derived from an EMBL/GenBank/DDBJ whole genome shotgun (WGS) entry which is preliminary data.</text>
</comment>
<protein>
    <recommendedName>
        <fullName evidence="3">NB-ARC domain-containing protein</fullName>
    </recommendedName>
</protein>
<keyword evidence="2" id="KW-1185">Reference proteome</keyword>
<evidence type="ECO:0000313" key="2">
    <source>
        <dbReference type="Proteomes" id="UP000188879"/>
    </source>
</evidence>
<dbReference type="AlphaFoldDB" id="A0A1V2H288"/>
<dbReference type="InterPro" id="IPR011990">
    <property type="entry name" value="TPR-like_helical_dom_sf"/>
</dbReference>
<feature type="non-terminal residue" evidence="1">
    <location>
        <position position="1"/>
    </location>
</feature>
<sequence>PLTRLIGREADLQAVLALLAPSRSSGRLVTLLGPGGIGKTRLALEVADQAAAGFPDGVWLAELGPLADPAALPLAVARALGIDVRNFAYRAAILLWLAPRRGLLLLDNCEHMPEAAAAMAEAILRACPQMAILATSREPLRAEGELHHRLAPLALAEPEEGADPAPEDFPASALFLERARAVIGPFTPDPAQARDILAICRSLDGLPLALELAAPLLQTQHPAQLRARLEQRLPPLAAGRRTAPARQQTLAATLDWSLALLAPAELALLRPLAAPRGSWSLEAALCLAGAAMAPDAVQAAVARLVDTSLVQADLARDPPRYRLLQATRSALLDRLPAGEAEGAQARLAEWLAGLCRRAAADWETMPDAAWHARYRPELDMLRGSLAWALEEAGDPAQGALLASLSETFWSEFASTGELTRWFDRALAILPPGALSPEVEARLLLGRSGWLAIGEAGAADAAGRAVALLQDAPSPLLGRALAQQALHRIMAGEAAGIGALLQQAAACFLGWADTKAPLGLRRVEALAMLRQGASEEARPLLAAAIQAAARLGAARDQALLLGDLAELEFLAGDIDQAAALVEQALSVLGPARSRSAWVQHLHGALASYSLMRGDVDGARRLSADRLYATRIMGMPREVAANLERAGLLAAREGKPRLGARLMGFAEARQDQAGHQRSPSSQAVHDRLLAEVSAALAPADLSALRAEGAGLSEEMAAAATA</sequence>
<proteinExistence type="predicted"/>
<dbReference type="PANTHER" id="PTHR47691:SF3">
    <property type="entry name" value="HTH-TYPE TRANSCRIPTIONAL REGULATOR RV0890C-RELATED"/>
    <property type="match status" value="1"/>
</dbReference>
<dbReference type="PANTHER" id="PTHR47691">
    <property type="entry name" value="REGULATOR-RELATED"/>
    <property type="match status" value="1"/>
</dbReference>
<dbReference type="InterPro" id="IPR027417">
    <property type="entry name" value="P-loop_NTPase"/>
</dbReference>
<dbReference type="RefSeq" id="WP_076957533.1">
    <property type="nucleotide sequence ID" value="NZ_MLCO01000096.1"/>
</dbReference>
<dbReference type="SUPFAM" id="SSF52540">
    <property type="entry name" value="P-loop containing nucleoside triphosphate hydrolases"/>
    <property type="match status" value="1"/>
</dbReference>
<dbReference type="Gene3D" id="3.40.50.300">
    <property type="entry name" value="P-loop containing nucleotide triphosphate hydrolases"/>
    <property type="match status" value="1"/>
</dbReference>
<dbReference type="EMBL" id="MLCO01000096">
    <property type="protein sequence ID" value="ONG53549.1"/>
    <property type="molecule type" value="Genomic_DNA"/>
</dbReference>
<dbReference type="PRINTS" id="PR00364">
    <property type="entry name" value="DISEASERSIST"/>
</dbReference>
<organism evidence="1 2">
    <name type="scientific">Teichococcus deserti</name>
    <dbReference type="NCBI Taxonomy" id="1817963"/>
    <lineage>
        <taxon>Bacteria</taxon>
        <taxon>Pseudomonadati</taxon>
        <taxon>Pseudomonadota</taxon>
        <taxon>Alphaproteobacteria</taxon>
        <taxon>Acetobacterales</taxon>
        <taxon>Roseomonadaceae</taxon>
        <taxon>Roseomonas</taxon>
    </lineage>
</organism>
<evidence type="ECO:0000313" key="1">
    <source>
        <dbReference type="EMBL" id="ONG53549.1"/>
    </source>
</evidence>
<accession>A0A1V2H288</accession>
<dbReference type="Proteomes" id="UP000188879">
    <property type="component" value="Unassembled WGS sequence"/>
</dbReference>
<dbReference type="Gene3D" id="1.25.40.10">
    <property type="entry name" value="Tetratricopeptide repeat domain"/>
    <property type="match status" value="1"/>
</dbReference>